<name>A0A644WU69_9ZZZZ</name>
<evidence type="ECO:0000313" key="1">
    <source>
        <dbReference type="EMBL" id="MPM07237.1"/>
    </source>
</evidence>
<gene>
    <name evidence="1" type="ORF">SDC9_53543</name>
</gene>
<reference evidence="1" key="1">
    <citation type="submission" date="2019-08" db="EMBL/GenBank/DDBJ databases">
        <authorList>
            <person name="Kucharzyk K."/>
            <person name="Murdoch R.W."/>
            <person name="Higgins S."/>
            <person name="Loffler F."/>
        </authorList>
    </citation>
    <scope>NUCLEOTIDE SEQUENCE</scope>
</reference>
<dbReference type="EMBL" id="VSSQ01001313">
    <property type="protein sequence ID" value="MPM07237.1"/>
    <property type="molecule type" value="Genomic_DNA"/>
</dbReference>
<organism evidence="1">
    <name type="scientific">bioreactor metagenome</name>
    <dbReference type="NCBI Taxonomy" id="1076179"/>
    <lineage>
        <taxon>unclassified sequences</taxon>
        <taxon>metagenomes</taxon>
        <taxon>ecological metagenomes</taxon>
    </lineage>
</organism>
<sequence>MQRGVLHAAVVPVHGRPVVERFLGSELLAVLRVCIAQEIPARTRPVGHGVRFSRCGAAAFGAGGVEPVLCAGKAAAAVVRGRKVVQHRQLERELAVGNRHPAAVLAVDERDGFAPVTLAREHPVAEFVVDLALADFLFFEPVDDGGNRFRNFHAIKEAGVDHFSVLAFGVSFLFDIAACYDFDDRQAERLCKRVVALVVTGNGHDRARAVAHEHIVRNPDRNLFAVDRVNRGDALQRFARFILCQFAALKIALGGGGFLVGAHGGEIRNPVRVFLHERMLGGDDHVGGSKQRIGAGGVNRQRVACSVEREIDQRAFAAADPVDLLGFDLFEIVHRVQIVDEALGVRGDFEHPLGAYHADDLPAAALADAVHDLLVGKADLAGGAEVDRDFRLVGKPLFKELQKDPLRPLIVVRVGRVDFPRIIKGIAEPLQLVAEADDVVVCDFGGVNAGFNGVVLRWQAERVVPDGVEHIEAFQTALARNDVHGGERPRVTDVQPLTGRIGEFDHGKVFRPWIAGFRLIAAGVRPVFLPFQFNGLRVVTFEHPCIPPKVSKYVEYPLWRFLSIERLLYGLRIACYNLFVELYGS</sequence>
<dbReference type="AntiFam" id="ANF00083">
    <property type="entry name" value="Shadow ORF (opposite leuS)"/>
</dbReference>
<protein>
    <submittedName>
        <fullName evidence="1">Uncharacterized protein</fullName>
    </submittedName>
</protein>
<comment type="caution">
    <text evidence="1">The sequence shown here is derived from an EMBL/GenBank/DDBJ whole genome shotgun (WGS) entry which is preliminary data.</text>
</comment>
<dbReference type="AlphaFoldDB" id="A0A644WU69"/>
<accession>A0A644WU69</accession>
<proteinExistence type="predicted"/>